<dbReference type="Gene3D" id="2.60.40.770">
    <property type="match status" value="1"/>
</dbReference>
<dbReference type="EMBL" id="MUJZ01013326">
    <property type="protein sequence ID" value="OTF81501.1"/>
    <property type="molecule type" value="Genomic_DNA"/>
</dbReference>
<dbReference type="Proteomes" id="UP000194236">
    <property type="component" value="Unassembled WGS sequence"/>
</dbReference>
<feature type="non-terminal residue" evidence="1">
    <location>
        <position position="41"/>
    </location>
</feature>
<dbReference type="AlphaFoldDB" id="A0A1Y3BKJ2"/>
<keyword evidence="2" id="KW-1185">Reference proteome</keyword>
<proteinExistence type="predicted"/>
<name>A0A1Y3BKJ2_EURMA</name>
<sequence>MPFPQQQIDPCNSGNINPSCPLKKDEHYQFKAWFEVKPYYP</sequence>
<evidence type="ECO:0008006" key="3">
    <source>
        <dbReference type="Google" id="ProtNLM"/>
    </source>
</evidence>
<gene>
    <name evidence="1" type="ORF">BLA29_013012</name>
</gene>
<reference evidence="1 2" key="1">
    <citation type="submission" date="2017-03" db="EMBL/GenBank/DDBJ databases">
        <title>Genome Survey of Euroglyphus maynei.</title>
        <authorList>
            <person name="Arlian L.G."/>
            <person name="Morgan M.S."/>
            <person name="Rider S.D."/>
        </authorList>
    </citation>
    <scope>NUCLEOTIDE SEQUENCE [LARGE SCALE GENOMIC DNA]</scope>
    <source>
        <strain evidence="1">Arlian Lab</strain>
        <tissue evidence="1">Whole body</tissue>
    </source>
</reference>
<organism evidence="1 2">
    <name type="scientific">Euroglyphus maynei</name>
    <name type="common">Mayne's house dust mite</name>
    <dbReference type="NCBI Taxonomy" id="6958"/>
    <lineage>
        <taxon>Eukaryota</taxon>
        <taxon>Metazoa</taxon>
        <taxon>Ecdysozoa</taxon>
        <taxon>Arthropoda</taxon>
        <taxon>Chelicerata</taxon>
        <taxon>Arachnida</taxon>
        <taxon>Acari</taxon>
        <taxon>Acariformes</taxon>
        <taxon>Sarcoptiformes</taxon>
        <taxon>Astigmata</taxon>
        <taxon>Psoroptidia</taxon>
        <taxon>Analgoidea</taxon>
        <taxon>Pyroglyphidae</taxon>
        <taxon>Pyroglyphinae</taxon>
        <taxon>Euroglyphus</taxon>
    </lineage>
</organism>
<dbReference type="OrthoDB" id="4937502at2759"/>
<evidence type="ECO:0000313" key="2">
    <source>
        <dbReference type="Proteomes" id="UP000194236"/>
    </source>
</evidence>
<comment type="caution">
    <text evidence="1">The sequence shown here is derived from an EMBL/GenBank/DDBJ whole genome shotgun (WGS) entry which is preliminary data.</text>
</comment>
<protein>
    <recommendedName>
        <fullName evidence="3">MD-2-related lipid-recognition domain-containing protein</fullName>
    </recommendedName>
</protein>
<accession>A0A1Y3BKJ2</accession>
<evidence type="ECO:0000313" key="1">
    <source>
        <dbReference type="EMBL" id="OTF81501.1"/>
    </source>
</evidence>